<reference evidence="8 9" key="2">
    <citation type="submission" date="2018-11" db="EMBL/GenBank/DDBJ databases">
        <authorList>
            <consortium name="Pathogen Informatics"/>
        </authorList>
    </citation>
    <scope>NUCLEOTIDE SEQUENCE [LARGE SCALE GENOMIC DNA]</scope>
</reference>
<keyword evidence="4" id="KW-1000">Mitochondrion outer membrane</keyword>
<name>A0A0M3K9H1_ANISI</name>
<evidence type="ECO:0000313" key="10">
    <source>
        <dbReference type="WBParaSite" id="ASIM_0001761501-mRNA-1"/>
    </source>
</evidence>
<dbReference type="EMBL" id="UYRR01033653">
    <property type="protein sequence ID" value="VDK59278.1"/>
    <property type="molecule type" value="Genomic_DNA"/>
</dbReference>
<comment type="subcellular location">
    <subcellularLocation>
        <location evidence="1">Mitochondrion outer membrane</location>
    </subcellularLocation>
</comment>
<evidence type="ECO:0000256" key="1">
    <source>
        <dbReference type="ARBA" id="ARBA00004294"/>
    </source>
</evidence>
<evidence type="ECO:0000256" key="6">
    <source>
        <dbReference type="ARBA" id="ARBA00023128"/>
    </source>
</evidence>
<gene>
    <name evidence="8" type="ORF">ASIM_LOCUS17019</name>
</gene>
<dbReference type="PANTHER" id="PTHR21508">
    <property type="entry name" value="MITOGUARDIN"/>
    <property type="match status" value="1"/>
</dbReference>
<dbReference type="OrthoDB" id="8880065at2759"/>
<comment type="similarity">
    <text evidence="2">Belongs to the mitoguardin family.</text>
</comment>
<dbReference type="GO" id="GO:0005741">
    <property type="term" value="C:mitochondrial outer membrane"/>
    <property type="evidence" value="ECO:0007669"/>
    <property type="project" value="UniProtKB-SubCell"/>
</dbReference>
<dbReference type="Proteomes" id="UP000267096">
    <property type="component" value="Unassembled WGS sequence"/>
</dbReference>
<proteinExistence type="inferred from homology"/>
<keyword evidence="5" id="KW-1133">Transmembrane helix</keyword>
<evidence type="ECO:0000256" key="3">
    <source>
        <dbReference type="ARBA" id="ARBA00022692"/>
    </source>
</evidence>
<evidence type="ECO:0000313" key="9">
    <source>
        <dbReference type="Proteomes" id="UP000267096"/>
    </source>
</evidence>
<keyword evidence="6" id="KW-0496">Mitochondrion</keyword>
<reference evidence="10" key="1">
    <citation type="submission" date="2017-02" db="UniProtKB">
        <authorList>
            <consortium name="WormBaseParasite"/>
        </authorList>
    </citation>
    <scope>IDENTIFICATION</scope>
</reference>
<dbReference type="AlphaFoldDB" id="A0A0M3K9H1"/>
<evidence type="ECO:0000256" key="7">
    <source>
        <dbReference type="ARBA" id="ARBA00023136"/>
    </source>
</evidence>
<protein>
    <submittedName>
        <fullName evidence="10">Alpha-E domain-containing protein</fullName>
    </submittedName>
</protein>
<evidence type="ECO:0000256" key="4">
    <source>
        <dbReference type="ARBA" id="ARBA00022787"/>
    </source>
</evidence>
<sequence>MSVWSILSNEHNRLWLAQAGRQLIADLMRQSQKDPAKFYVAYDAMMQFLMNEQNKGIFEEELKQRRVADLSFWDVMLDFVLMDSFDDLARPPPAVYAVTKNMFLSHSMKDSTLTTHQNGFIAHFYNISEVISPTITLGFLGTDEHVRGLCQYFKEQTFSFVSDIFNINRVRYTELNELADDIWAILQSRIKTVQNRLTTEVVPVS</sequence>
<evidence type="ECO:0000256" key="5">
    <source>
        <dbReference type="ARBA" id="ARBA00022989"/>
    </source>
</evidence>
<dbReference type="InterPro" id="IPR019392">
    <property type="entry name" value="Miga"/>
</dbReference>
<keyword evidence="9" id="KW-1185">Reference proteome</keyword>
<keyword evidence="7" id="KW-0472">Membrane</keyword>
<dbReference type="PANTHER" id="PTHR21508:SF5">
    <property type="entry name" value="MITOGUARDIN"/>
    <property type="match status" value="1"/>
</dbReference>
<accession>A0A0M3K9H1</accession>
<organism evidence="10">
    <name type="scientific">Anisakis simplex</name>
    <name type="common">Herring worm</name>
    <dbReference type="NCBI Taxonomy" id="6269"/>
    <lineage>
        <taxon>Eukaryota</taxon>
        <taxon>Metazoa</taxon>
        <taxon>Ecdysozoa</taxon>
        <taxon>Nematoda</taxon>
        <taxon>Chromadorea</taxon>
        <taxon>Rhabditida</taxon>
        <taxon>Spirurina</taxon>
        <taxon>Ascaridomorpha</taxon>
        <taxon>Ascaridoidea</taxon>
        <taxon>Anisakidae</taxon>
        <taxon>Anisakis</taxon>
        <taxon>Anisakis simplex complex</taxon>
    </lineage>
</organism>
<keyword evidence="3" id="KW-0812">Transmembrane</keyword>
<dbReference type="WBParaSite" id="ASIM_0001761501-mRNA-1">
    <property type="protein sequence ID" value="ASIM_0001761501-mRNA-1"/>
    <property type="gene ID" value="ASIM_0001761501"/>
</dbReference>
<evidence type="ECO:0000313" key="8">
    <source>
        <dbReference type="EMBL" id="VDK59278.1"/>
    </source>
</evidence>
<dbReference type="Pfam" id="PF10265">
    <property type="entry name" value="Miga"/>
    <property type="match status" value="1"/>
</dbReference>
<dbReference type="GO" id="GO:0008053">
    <property type="term" value="P:mitochondrial fusion"/>
    <property type="evidence" value="ECO:0007669"/>
    <property type="project" value="InterPro"/>
</dbReference>
<evidence type="ECO:0000256" key="2">
    <source>
        <dbReference type="ARBA" id="ARBA00008969"/>
    </source>
</evidence>